<keyword evidence="3" id="KW-1185">Reference proteome</keyword>
<evidence type="ECO:0000313" key="3">
    <source>
        <dbReference type="Proteomes" id="UP001500782"/>
    </source>
</evidence>
<keyword evidence="1" id="KW-1133">Transmembrane helix</keyword>
<proteinExistence type="predicted"/>
<reference evidence="3" key="1">
    <citation type="journal article" date="2019" name="Int. J. Syst. Evol. Microbiol.">
        <title>The Global Catalogue of Microorganisms (GCM) 10K type strain sequencing project: providing services to taxonomists for standard genome sequencing and annotation.</title>
        <authorList>
            <consortium name="The Broad Institute Genomics Platform"/>
            <consortium name="The Broad Institute Genome Sequencing Center for Infectious Disease"/>
            <person name="Wu L."/>
            <person name="Ma J."/>
        </authorList>
    </citation>
    <scope>NUCLEOTIDE SEQUENCE [LARGE SCALE GENOMIC DNA]</scope>
    <source>
        <strain evidence="3">JCM 9731</strain>
    </source>
</reference>
<accession>A0ABP3FWI3</accession>
<feature type="transmembrane region" description="Helical" evidence="1">
    <location>
        <begin position="20"/>
        <end position="37"/>
    </location>
</feature>
<protein>
    <submittedName>
        <fullName evidence="2">Uncharacterized protein</fullName>
    </submittedName>
</protein>
<keyword evidence="1" id="KW-0812">Transmembrane</keyword>
<dbReference type="Proteomes" id="UP001500782">
    <property type="component" value="Unassembled WGS sequence"/>
</dbReference>
<evidence type="ECO:0000256" key="1">
    <source>
        <dbReference type="SAM" id="Phobius"/>
    </source>
</evidence>
<evidence type="ECO:0000313" key="2">
    <source>
        <dbReference type="EMBL" id="GAA0326451.1"/>
    </source>
</evidence>
<dbReference type="EMBL" id="BAAADJ010000017">
    <property type="protein sequence ID" value="GAA0326451.1"/>
    <property type="molecule type" value="Genomic_DNA"/>
</dbReference>
<sequence>MTIVALAATRKFANHMMMRFRFSLEMVNTFFIYFVTLNKSIKHIDLFEKILVTRNIRK</sequence>
<gene>
    <name evidence="2" type="ORF">GCM10008967_16230</name>
</gene>
<keyword evidence="1" id="KW-0472">Membrane</keyword>
<organism evidence="2 3">
    <name type="scientific">Bacillus carboniphilus</name>
    <dbReference type="NCBI Taxonomy" id="86663"/>
    <lineage>
        <taxon>Bacteria</taxon>
        <taxon>Bacillati</taxon>
        <taxon>Bacillota</taxon>
        <taxon>Bacilli</taxon>
        <taxon>Bacillales</taxon>
        <taxon>Bacillaceae</taxon>
        <taxon>Bacillus</taxon>
    </lineage>
</organism>
<name>A0ABP3FWI3_9BACI</name>
<comment type="caution">
    <text evidence="2">The sequence shown here is derived from an EMBL/GenBank/DDBJ whole genome shotgun (WGS) entry which is preliminary data.</text>
</comment>